<evidence type="ECO:0000313" key="1">
    <source>
        <dbReference type="EMBL" id="KAG5631908.1"/>
    </source>
</evidence>
<name>A0A9J6B5P0_SOLCO</name>
<gene>
    <name evidence="1" type="ORF">H5410_003625</name>
</gene>
<dbReference type="EMBL" id="JACXVP010000001">
    <property type="protein sequence ID" value="KAG5631908.1"/>
    <property type="molecule type" value="Genomic_DNA"/>
</dbReference>
<dbReference type="OrthoDB" id="1243493at2759"/>
<reference evidence="1 2" key="1">
    <citation type="submission" date="2020-09" db="EMBL/GenBank/DDBJ databases">
        <title>De no assembly of potato wild relative species, Solanum commersonii.</title>
        <authorList>
            <person name="Cho K."/>
        </authorList>
    </citation>
    <scope>NUCLEOTIDE SEQUENCE [LARGE SCALE GENOMIC DNA]</scope>
    <source>
        <strain evidence="1">LZ3.2</strain>
        <tissue evidence="1">Leaf</tissue>
    </source>
</reference>
<sequence length="85" mass="10066">MKKPWLVVGDFNTIRMDKGQGASHTWRKLITTREEIEHSIWWQVKVGNSSFWFDNWTKLAVACGEYKCKGRRIRGQKFHLSRKLG</sequence>
<accession>A0A9J6B5P0</accession>
<dbReference type="Proteomes" id="UP000824120">
    <property type="component" value="Chromosome 1"/>
</dbReference>
<comment type="caution">
    <text evidence="1">The sequence shown here is derived from an EMBL/GenBank/DDBJ whole genome shotgun (WGS) entry which is preliminary data.</text>
</comment>
<dbReference type="AlphaFoldDB" id="A0A9J6B5P0"/>
<keyword evidence="2" id="KW-1185">Reference proteome</keyword>
<proteinExistence type="predicted"/>
<organism evidence="1 2">
    <name type="scientific">Solanum commersonii</name>
    <name type="common">Commerson's wild potato</name>
    <name type="synonym">Commerson's nightshade</name>
    <dbReference type="NCBI Taxonomy" id="4109"/>
    <lineage>
        <taxon>Eukaryota</taxon>
        <taxon>Viridiplantae</taxon>
        <taxon>Streptophyta</taxon>
        <taxon>Embryophyta</taxon>
        <taxon>Tracheophyta</taxon>
        <taxon>Spermatophyta</taxon>
        <taxon>Magnoliopsida</taxon>
        <taxon>eudicotyledons</taxon>
        <taxon>Gunneridae</taxon>
        <taxon>Pentapetalae</taxon>
        <taxon>asterids</taxon>
        <taxon>lamiids</taxon>
        <taxon>Solanales</taxon>
        <taxon>Solanaceae</taxon>
        <taxon>Solanoideae</taxon>
        <taxon>Solaneae</taxon>
        <taxon>Solanum</taxon>
    </lineage>
</organism>
<protein>
    <submittedName>
        <fullName evidence="1">Uncharacterized protein</fullName>
    </submittedName>
</protein>
<evidence type="ECO:0000313" key="2">
    <source>
        <dbReference type="Proteomes" id="UP000824120"/>
    </source>
</evidence>